<keyword evidence="2" id="KW-0175">Coiled coil</keyword>
<proteinExistence type="predicted"/>
<evidence type="ECO:0000256" key="1">
    <source>
        <dbReference type="ARBA" id="ARBA00023002"/>
    </source>
</evidence>
<keyword evidence="1" id="KW-0560">Oxidoreductase</keyword>
<evidence type="ECO:0000256" key="2">
    <source>
        <dbReference type="SAM" id="Coils"/>
    </source>
</evidence>
<feature type="domain" description="NADP-dependent oxidoreductase" evidence="3">
    <location>
        <begin position="16"/>
        <end position="315"/>
    </location>
</feature>
<dbReference type="EMBL" id="DXEV01000217">
    <property type="protein sequence ID" value="HIX57961.1"/>
    <property type="molecule type" value="Genomic_DNA"/>
</dbReference>
<evidence type="ECO:0000313" key="4">
    <source>
        <dbReference type="EMBL" id="HIX57961.1"/>
    </source>
</evidence>
<evidence type="ECO:0000259" key="3">
    <source>
        <dbReference type="Pfam" id="PF00248"/>
    </source>
</evidence>
<dbReference type="SUPFAM" id="SSF51430">
    <property type="entry name" value="NAD(P)-linked oxidoreductase"/>
    <property type="match status" value="1"/>
</dbReference>
<reference evidence="4" key="1">
    <citation type="journal article" date="2021" name="PeerJ">
        <title>Extensive microbial diversity within the chicken gut microbiome revealed by metagenomics and culture.</title>
        <authorList>
            <person name="Gilroy R."/>
            <person name="Ravi A."/>
            <person name="Getino M."/>
            <person name="Pursley I."/>
            <person name="Horton D.L."/>
            <person name="Alikhan N.F."/>
            <person name="Baker D."/>
            <person name="Gharbi K."/>
            <person name="Hall N."/>
            <person name="Watson M."/>
            <person name="Adriaenssens E.M."/>
            <person name="Foster-Nyarko E."/>
            <person name="Jarju S."/>
            <person name="Secka A."/>
            <person name="Antonio M."/>
            <person name="Oren A."/>
            <person name="Chaudhuri R.R."/>
            <person name="La Ragione R."/>
            <person name="Hildebrand F."/>
            <person name="Pallen M.J."/>
        </authorList>
    </citation>
    <scope>NUCLEOTIDE SEQUENCE</scope>
    <source>
        <strain evidence="4">USASDec5-558</strain>
    </source>
</reference>
<dbReference type="CDD" id="cd19078">
    <property type="entry name" value="AKR_AKR13C1_2"/>
    <property type="match status" value="1"/>
</dbReference>
<protein>
    <submittedName>
        <fullName evidence="4">Aldo/keto reductase</fullName>
    </submittedName>
</protein>
<dbReference type="GO" id="GO:0016491">
    <property type="term" value="F:oxidoreductase activity"/>
    <property type="evidence" value="ECO:0007669"/>
    <property type="project" value="UniProtKB-KW"/>
</dbReference>
<dbReference type="InterPro" id="IPR036812">
    <property type="entry name" value="NAD(P)_OxRdtase_dom_sf"/>
</dbReference>
<dbReference type="PANTHER" id="PTHR43625">
    <property type="entry name" value="AFLATOXIN B1 ALDEHYDE REDUCTASE"/>
    <property type="match status" value="1"/>
</dbReference>
<dbReference type="AlphaFoldDB" id="A0A9D1WF17"/>
<name>A0A9D1WF17_9GAMM</name>
<organism evidence="4 5">
    <name type="scientific">Candidatus Anaerobiospirillum pullistercoris</name>
    <dbReference type="NCBI Taxonomy" id="2838452"/>
    <lineage>
        <taxon>Bacteria</taxon>
        <taxon>Pseudomonadati</taxon>
        <taxon>Pseudomonadota</taxon>
        <taxon>Gammaproteobacteria</taxon>
        <taxon>Aeromonadales</taxon>
        <taxon>Succinivibrionaceae</taxon>
        <taxon>Anaerobiospirillum</taxon>
    </lineage>
</organism>
<dbReference type="InterPro" id="IPR023210">
    <property type="entry name" value="NADP_OxRdtase_dom"/>
</dbReference>
<gene>
    <name evidence="4" type="ORF">H9850_10905</name>
</gene>
<reference evidence="4" key="2">
    <citation type="submission" date="2021-04" db="EMBL/GenBank/DDBJ databases">
        <authorList>
            <person name="Gilroy R."/>
        </authorList>
    </citation>
    <scope>NUCLEOTIDE SEQUENCE</scope>
    <source>
        <strain evidence="4">USASDec5-558</strain>
    </source>
</reference>
<evidence type="ECO:0000313" key="5">
    <source>
        <dbReference type="Proteomes" id="UP000886829"/>
    </source>
</evidence>
<dbReference type="InterPro" id="IPR050791">
    <property type="entry name" value="Aldo-Keto_reductase"/>
</dbReference>
<sequence length="335" mass="37575">MEKRKLGKQGLEVSAIGFGCMGLSHAYGAALNEHDFREVVVAAIDAGHTFLDTAEVYGTSEQPHHNEDMLGKILPEYRNQLVIATKCGLTFDTSSDVTPYPVIPDSRPENIRKAIEGSLQRLHTDHIDLYYQHRPDPKVEPEVVAETMKDLIKEGKILYWGVSEAPADYIRRAHSVCPISAIQNRYSMMARWHESLFPLLEELGIGFVAFSPLANGLLSNQYTKDSHFNKSNDYRASMTQFQPESYEQNAQLLKLLTDLAAKKQATPAQIALAWVMAQRPWIVPIPGTRNLQRVRENAQAAEVKLEAEELQSINQQLEHMSMSGVFGGTKITARK</sequence>
<dbReference type="PANTHER" id="PTHR43625:SF77">
    <property type="entry name" value="ALDO-KETO REDUCTASE"/>
    <property type="match status" value="1"/>
</dbReference>
<dbReference type="Pfam" id="PF00248">
    <property type="entry name" value="Aldo_ket_red"/>
    <property type="match status" value="1"/>
</dbReference>
<dbReference type="Gene3D" id="3.20.20.100">
    <property type="entry name" value="NADP-dependent oxidoreductase domain"/>
    <property type="match status" value="1"/>
</dbReference>
<dbReference type="Proteomes" id="UP000886829">
    <property type="component" value="Unassembled WGS sequence"/>
</dbReference>
<comment type="caution">
    <text evidence="4">The sequence shown here is derived from an EMBL/GenBank/DDBJ whole genome shotgun (WGS) entry which is preliminary data.</text>
</comment>
<accession>A0A9D1WF17</accession>
<dbReference type="GO" id="GO:0005737">
    <property type="term" value="C:cytoplasm"/>
    <property type="evidence" value="ECO:0007669"/>
    <property type="project" value="TreeGrafter"/>
</dbReference>
<feature type="coiled-coil region" evidence="2">
    <location>
        <begin position="288"/>
        <end position="320"/>
    </location>
</feature>